<dbReference type="InterPro" id="IPR052860">
    <property type="entry name" value="NRL-GPCR1"/>
</dbReference>
<dbReference type="Proteomes" id="UP001432027">
    <property type="component" value="Unassembled WGS sequence"/>
</dbReference>
<dbReference type="AlphaFoldDB" id="A0AAV5TXF6"/>
<keyword evidence="1" id="KW-0472">Membrane</keyword>
<comment type="caution">
    <text evidence="2">The sequence shown here is derived from an EMBL/GenBank/DDBJ whole genome shotgun (WGS) entry which is preliminary data.</text>
</comment>
<proteinExistence type="predicted"/>
<evidence type="ECO:0000313" key="2">
    <source>
        <dbReference type="EMBL" id="GMS98903.1"/>
    </source>
</evidence>
<keyword evidence="1" id="KW-0812">Transmembrane</keyword>
<dbReference type="EMBL" id="BTSX01000005">
    <property type="protein sequence ID" value="GMS98903.1"/>
    <property type="molecule type" value="Genomic_DNA"/>
</dbReference>
<feature type="transmembrane region" description="Helical" evidence="1">
    <location>
        <begin position="65"/>
        <end position="90"/>
    </location>
</feature>
<feature type="non-terminal residue" evidence="2">
    <location>
        <position position="136"/>
    </location>
</feature>
<sequence>LVSCYAHSRRAYRQYTDVGAQYQMREVEYVTRALLPACIITVLLRAFSVVMALYATFFVSFFPTYVVFMTTYHCIQTFNSSQYGLVIILIHESMRRKAVSVLLRCCGLRTINGTARISDLDKRKENHGAAYFDQLR</sequence>
<reference evidence="2" key="1">
    <citation type="submission" date="2023-10" db="EMBL/GenBank/DDBJ databases">
        <title>Genome assembly of Pristionchus species.</title>
        <authorList>
            <person name="Yoshida K."/>
            <person name="Sommer R.J."/>
        </authorList>
    </citation>
    <scope>NUCLEOTIDE SEQUENCE</scope>
    <source>
        <strain evidence="2">RS0144</strain>
    </source>
</reference>
<name>A0AAV5TXF6_9BILA</name>
<gene>
    <name evidence="2" type="ORF">PENTCL1PPCAC_21078</name>
</gene>
<evidence type="ECO:0000256" key="1">
    <source>
        <dbReference type="SAM" id="Phobius"/>
    </source>
</evidence>
<dbReference type="PANTHER" id="PTHR47521:SF18">
    <property type="entry name" value="G PROTEIN-COUPLED RECEPTOR-RELATED"/>
    <property type="match status" value="1"/>
</dbReference>
<feature type="non-terminal residue" evidence="2">
    <location>
        <position position="1"/>
    </location>
</feature>
<feature type="transmembrane region" description="Helical" evidence="1">
    <location>
        <begin position="33"/>
        <end position="59"/>
    </location>
</feature>
<keyword evidence="3" id="KW-1185">Reference proteome</keyword>
<dbReference type="PANTHER" id="PTHR47521">
    <property type="entry name" value="SERPENTINE RECEPTOR, CLASS E (EPSILON)-RELATED"/>
    <property type="match status" value="1"/>
</dbReference>
<protein>
    <recommendedName>
        <fullName evidence="4">G protein-coupled receptor</fullName>
    </recommendedName>
</protein>
<accession>A0AAV5TXF6</accession>
<evidence type="ECO:0008006" key="4">
    <source>
        <dbReference type="Google" id="ProtNLM"/>
    </source>
</evidence>
<organism evidence="2 3">
    <name type="scientific">Pristionchus entomophagus</name>
    <dbReference type="NCBI Taxonomy" id="358040"/>
    <lineage>
        <taxon>Eukaryota</taxon>
        <taxon>Metazoa</taxon>
        <taxon>Ecdysozoa</taxon>
        <taxon>Nematoda</taxon>
        <taxon>Chromadorea</taxon>
        <taxon>Rhabditida</taxon>
        <taxon>Rhabditina</taxon>
        <taxon>Diplogasteromorpha</taxon>
        <taxon>Diplogasteroidea</taxon>
        <taxon>Neodiplogasteridae</taxon>
        <taxon>Pristionchus</taxon>
    </lineage>
</organism>
<keyword evidence="1" id="KW-1133">Transmembrane helix</keyword>
<evidence type="ECO:0000313" key="3">
    <source>
        <dbReference type="Proteomes" id="UP001432027"/>
    </source>
</evidence>